<sequence length="70" mass="8283">MGCRCWIKCCWIGLRFLRYKFYPWITLTIAPLKILAASGINRTHEKIRYMSAIGKINFAAVYELLNELLW</sequence>
<gene>
    <name evidence="2" type="ORF">CP500_003805</name>
</gene>
<evidence type="ECO:0000313" key="2">
    <source>
        <dbReference type="EMBL" id="PHX56745.1"/>
    </source>
</evidence>
<reference evidence="2" key="1">
    <citation type="submission" date="2017-10" db="EMBL/GenBank/DDBJ databases">
        <title>Draft genome sequence of the planktic cyanobacteria Tychonema bourrellyi isolated from alpine lentic freshwater.</title>
        <authorList>
            <person name="Tett A."/>
            <person name="Armanini F."/>
            <person name="Asnicar F."/>
            <person name="Boscaini A."/>
            <person name="Pasolli E."/>
            <person name="Zolfo M."/>
            <person name="Donati C."/>
            <person name="Salmaso N."/>
            <person name="Segata N."/>
        </authorList>
    </citation>
    <scope>NUCLEOTIDE SEQUENCE</scope>
    <source>
        <strain evidence="2">FEM_GT703</strain>
    </source>
</reference>
<organism evidence="2 3">
    <name type="scientific">Tychonema bourrellyi FEM_GT703</name>
    <dbReference type="NCBI Taxonomy" id="2040638"/>
    <lineage>
        <taxon>Bacteria</taxon>
        <taxon>Bacillati</taxon>
        <taxon>Cyanobacteriota</taxon>
        <taxon>Cyanophyceae</taxon>
        <taxon>Oscillatoriophycideae</taxon>
        <taxon>Oscillatoriales</taxon>
        <taxon>Microcoleaceae</taxon>
        <taxon>Tychonema</taxon>
    </lineage>
</organism>
<dbReference type="Proteomes" id="UP000226442">
    <property type="component" value="Unassembled WGS sequence"/>
</dbReference>
<name>A0A2G4F4U3_9CYAN</name>
<evidence type="ECO:0000313" key="3">
    <source>
        <dbReference type="Proteomes" id="UP000226442"/>
    </source>
</evidence>
<proteinExistence type="predicted"/>
<keyword evidence="1" id="KW-0472">Membrane</keyword>
<comment type="caution">
    <text evidence="2">The sequence shown here is derived from an EMBL/GenBank/DDBJ whole genome shotgun (WGS) entry which is preliminary data.</text>
</comment>
<dbReference type="EMBL" id="NXIB02000013">
    <property type="protein sequence ID" value="PHX56745.1"/>
    <property type="molecule type" value="Genomic_DNA"/>
</dbReference>
<accession>A0A2G4F4U3</accession>
<protein>
    <submittedName>
        <fullName evidence="2">Uncharacterized protein</fullName>
    </submittedName>
</protein>
<feature type="transmembrane region" description="Helical" evidence="1">
    <location>
        <begin position="21"/>
        <end position="40"/>
    </location>
</feature>
<dbReference type="AlphaFoldDB" id="A0A2G4F4U3"/>
<dbReference type="OrthoDB" id="573966at2"/>
<keyword evidence="1" id="KW-0812">Transmembrane</keyword>
<evidence type="ECO:0000256" key="1">
    <source>
        <dbReference type="SAM" id="Phobius"/>
    </source>
</evidence>
<keyword evidence="3" id="KW-1185">Reference proteome</keyword>
<keyword evidence="1" id="KW-1133">Transmembrane helix</keyword>